<dbReference type="GeneID" id="62164036"/>
<name>A0A9P6I0Z8_9PEZI</name>
<evidence type="ECO:0008006" key="4">
    <source>
        <dbReference type="Google" id="ProtNLM"/>
    </source>
</evidence>
<dbReference type="InterPro" id="IPR024079">
    <property type="entry name" value="MetalloPept_cat_dom_sf"/>
</dbReference>
<dbReference type="RefSeq" id="XP_038743725.1">
    <property type="nucleotide sequence ID" value="XM_038890962.1"/>
</dbReference>
<evidence type="ECO:0000313" key="2">
    <source>
        <dbReference type="EMBL" id="KAF9874264.1"/>
    </source>
</evidence>
<protein>
    <recommendedName>
        <fullName evidence="4">Lysine-specific metallo-endopeptidase domain-containing protein</fullName>
    </recommendedName>
</protein>
<sequence>MFGITKSELNGDDGKARLKAIRDAYVKVINALKTGQGMPLTDSFLVCGDTSLTRTTNMADLGPLGAPEQDFTAMYGANGVWYASQPRTPGSDTVRVIFTTLPTFSPPICFDTRAGNAGQTVAGQTFHPRALRTDPNEEILRDAMDQNVRKIDKGKDASEGITLNPDLIKNRGGVLLHEMFHMIDTDVPNEYKYDYTRILDSLNDGTDMPADKNYILCGTDLTFTRNLRDIGQVDGSDSDFQSLYGAGVWYAKSSKNKNGVPQVIFTGRPPQSPDPQKPGVGHGICIDPVTQKKVVAQTFQPSSPEIANEAIDLGIYKIVLCDAIWDLREDIIADFGKDAGERTPGTSANADDVANRGGYLLHEMFHLLDRSTASTKKDWRDKDTKIRDQETPDAYKMTGTISLTKTGDWQRISTNPDNYRVFADMAWWSKTRWRGLTPAGQSKRPAEDVSEDDLFESPSDESDSDSTDG</sequence>
<reference evidence="2" key="2">
    <citation type="submission" date="2020-11" db="EMBL/GenBank/DDBJ databases">
        <title>Whole genome sequencing of Colletotrichum sp.</title>
        <authorList>
            <person name="Li H."/>
        </authorList>
    </citation>
    <scope>NUCLEOTIDE SEQUENCE</scope>
    <source>
        <strain evidence="2">CkLH20</strain>
    </source>
</reference>
<dbReference type="EMBL" id="JAATWM020000027">
    <property type="protein sequence ID" value="KAF9874264.1"/>
    <property type="molecule type" value="Genomic_DNA"/>
</dbReference>
<organism evidence="2 3">
    <name type="scientific">Colletotrichum karsti</name>
    <dbReference type="NCBI Taxonomy" id="1095194"/>
    <lineage>
        <taxon>Eukaryota</taxon>
        <taxon>Fungi</taxon>
        <taxon>Dikarya</taxon>
        <taxon>Ascomycota</taxon>
        <taxon>Pezizomycotina</taxon>
        <taxon>Sordariomycetes</taxon>
        <taxon>Hypocreomycetidae</taxon>
        <taxon>Glomerellales</taxon>
        <taxon>Glomerellaceae</taxon>
        <taxon>Colletotrichum</taxon>
        <taxon>Colletotrichum boninense species complex</taxon>
    </lineage>
</organism>
<reference evidence="2" key="1">
    <citation type="submission" date="2020-03" db="EMBL/GenBank/DDBJ databases">
        <authorList>
            <person name="He L."/>
        </authorList>
    </citation>
    <scope>NUCLEOTIDE SEQUENCE</scope>
    <source>
        <strain evidence="2">CkLH20</strain>
    </source>
</reference>
<keyword evidence="3" id="KW-1185">Reference proteome</keyword>
<proteinExistence type="predicted"/>
<evidence type="ECO:0000256" key="1">
    <source>
        <dbReference type="SAM" id="MobiDB-lite"/>
    </source>
</evidence>
<dbReference type="AlphaFoldDB" id="A0A9P6I0Z8"/>
<dbReference type="Proteomes" id="UP000781932">
    <property type="component" value="Unassembled WGS sequence"/>
</dbReference>
<evidence type="ECO:0000313" key="3">
    <source>
        <dbReference type="Proteomes" id="UP000781932"/>
    </source>
</evidence>
<gene>
    <name evidence="2" type="ORF">CkaCkLH20_08247</name>
</gene>
<dbReference type="Gene3D" id="3.40.390.10">
    <property type="entry name" value="Collagenase (Catalytic Domain)"/>
    <property type="match status" value="1"/>
</dbReference>
<dbReference type="OrthoDB" id="3510493at2759"/>
<accession>A0A9P6I0Z8</accession>
<comment type="caution">
    <text evidence="2">The sequence shown here is derived from an EMBL/GenBank/DDBJ whole genome shotgun (WGS) entry which is preliminary data.</text>
</comment>
<feature type="region of interest" description="Disordered" evidence="1">
    <location>
        <begin position="434"/>
        <end position="469"/>
    </location>
</feature>
<dbReference type="GO" id="GO:0008237">
    <property type="term" value="F:metallopeptidase activity"/>
    <property type="evidence" value="ECO:0007669"/>
    <property type="project" value="InterPro"/>
</dbReference>
<feature type="compositionally biased region" description="Acidic residues" evidence="1">
    <location>
        <begin position="448"/>
        <end position="469"/>
    </location>
</feature>